<dbReference type="InterPro" id="IPR000914">
    <property type="entry name" value="SBP_5_dom"/>
</dbReference>
<accession>C6C4I5</accession>
<dbReference type="SUPFAM" id="SSF53850">
    <property type="entry name" value="Periplasmic binding protein-like II"/>
    <property type="match status" value="1"/>
</dbReference>
<organism evidence="3 4">
    <name type="scientific">Musicola paradisiaca (strain Ech703)</name>
    <name type="common">Dickeya paradisiaca</name>
    <name type="synonym">Dickeya dadantii</name>
    <dbReference type="NCBI Taxonomy" id="579405"/>
    <lineage>
        <taxon>Bacteria</taxon>
        <taxon>Pseudomonadati</taxon>
        <taxon>Pseudomonadota</taxon>
        <taxon>Gammaproteobacteria</taxon>
        <taxon>Enterobacterales</taxon>
        <taxon>Pectobacteriaceae</taxon>
        <taxon>Musicola</taxon>
    </lineage>
</organism>
<name>C6C4I5_MUSP7</name>
<dbReference type="GO" id="GO:1904680">
    <property type="term" value="F:peptide transmembrane transporter activity"/>
    <property type="evidence" value="ECO:0007669"/>
    <property type="project" value="TreeGrafter"/>
</dbReference>
<dbReference type="Proteomes" id="UP000002734">
    <property type="component" value="Chromosome"/>
</dbReference>
<dbReference type="CDD" id="cd08512">
    <property type="entry name" value="PBP2_NikA_DppA_OppA_like_7"/>
    <property type="match status" value="1"/>
</dbReference>
<gene>
    <name evidence="3" type="ordered locus">Dd703_1763</name>
</gene>
<dbReference type="PANTHER" id="PTHR30290:SF34">
    <property type="entry name" value="ABC TRANSPORTER, PERIPLASMIC OLIGO-PEPTIDE BINDING PROTEIN, PUTATIVE-RELATED"/>
    <property type="match status" value="1"/>
</dbReference>
<sequence length="536" mass="59552">MGIMRSWITGVLALMLTMCPPARSSTPDDDVVVAISLNSIISFDPAESFETVSTSCLAFLYQTLVKSDREDATQLRPDLALSWREGKAGRSLIFQLDPGATFASGAPVLADDVIFSLSRAVKLNRTPVFILNELGWEPGNIDRQFRKIDDHQLEIRWSNEISSELALRLLSSSVASVVDSKRVLAFSESGDFGNRWLKTRSAGSGGYQIRHYIPQQSLLLETNPYAQRMPRLRRVILKDVVDPSVRRLLLLQGDVDAAYSLSADQFSALMGQPGIRVEMIPGNKVYYLGFNTAASDAEFLGNPAFWQAARWLVDYEGLASGLLKNQFTVHQNFLPQGIDGAVTEAPFRLDVEKAKAILAQAGIPAGSRFSLMVINQPPYTDIAQALQASFALADIRIDVQPLLESELWSRMRARRFQAVFVYWGPDYADPNSNAGAFAFNMPGRPQTLASRLSWRIPALSQLTHLAAAERDPRQRREDYRVLQQAVRENSPFVVMMQGKLLVAVRDNLLNVRMGMSNSVLYFDEIDKMAAAAPSAR</sequence>
<dbReference type="KEGG" id="dda:Dd703_1763"/>
<dbReference type="AlphaFoldDB" id="C6C4I5"/>
<dbReference type="InterPro" id="IPR030678">
    <property type="entry name" value="Peptide/Ni-bd"/>
</dbReference>
<evidence type="ECO:0000256" key="1">
    <source>
        <dbReference type="SAM" id="SignalP"/>
    </source>
</evidence>
<protein>
    <submittedName>
        <fullName evidence="3">Extracellular solute-binding protein family 5</fullName>
    </submittedName>
</protein>
<feature type="domain" description="Solute-binding protein family 5" evidence="2">
    <location>
        <begin position="75"/>
        <end position="437"/>
    </location>
</feature>
<evidence type="ECO:0000313" key="3">
    <source>
        <dbReference type="EMBL" id="ACS85559.1"/>
    </source>
</evidence>
<dbReference type="Gene3D" id="3.90.76.10">
    <property type="entry name" value="Dipeptide-binding Protein, Domain 1"/>
    <property type="match status" value="1"/>
</dbReference>
<dbReference type="GO" id="GO:0030288">
    <property type="term" value="C:outer membrane-bounded periplasmic space"/>
    <property type="evidence" value="ECO:0007669"/>
    <property type="project" value="UniProtKB-ARBA"/>
</dbReference>
<dbReference type="HOGENOM" id="CLU_017028_7_2_6"/>
<evidence type="ECO:0000313" key="4">
    <source>
        <dbReference type="Proteomes" id="UP000002734"/>
    </source>
</evidence>
<dbReference type="eggNOG" id="COG0747">
    <property type="taxonomic scope" value="Bacteria"/>
</dbReference>
<dbReference type="STRING" id="579405.Dd703_1763"/>
<dbReference type="EMBL" id="CP001654">
    <property type="protein sequence ID" value="ACS85559.1"/>
    <property type="molecule type" value="Genomic_DNA"/>
</dbReference>
<keyword evidence="1" id="KW-0732">Signal</keyword>
<dbReference type="InterPro" id="IPR039424">
    <property type="entry name" value="SBP_5"/>
</dbReference>
<reference evidence="3" key="1">
    <citation type="submission" date="2009-06" db="EMBL/GenBank/DDBJ databases">
        <title>Complete sequence of Dickeya dadantii Ech703.</title>
        <authorList>
            <consortium name="US DOE Joint Genome Institute"/>
            <person name="Lucas S."/>
            <person name="Copeland A."/>
            <person name="Lapidus A."/>
            <person name="Glavina del Rio T."/>
            <person name="Dalin E."/>
            <person name="Tice H."/>
            <person name="Bruce D."/>
            <person name="Goodwin L."/>
            <person name="Pitluck S."/>
            <person name="Chertkov O."/>
            <person name="Brettin T."/>
            <person name="Detter J.C."/>
            <person name="Han C."/>
            <person name="Larimer F."/>
            <person name="Land M."/>
            <person name="Hauser L."/>
            <person name="Kyrpides N."/>
            <person name="Mikhailova N."/>
            <person name="Balakrishnan V."/>
            <person name="Glasner J."/>
            <person name="Perna N.T."/>
        </authorList>
    </citation>
    <scope>NUCLEOTIDE SEQUENCE [LARGE SCALE GENOMIC DNA]</scope>
    <source>
        <strain evidence="3">Ech703</strain>
    </source>
</reference>
<dbReference type="Pfam" id="PF00496">
    <property type="entry name" value="SBP_bac_5"/>
    <property type="match status" value="1"/>
</dbReference>
<dbReference type="PANTHER" id="PTHR30290">
    <property type="entry name" value="PERIPLASMIC BINDING COMPONENT OF ABC TRANSPORTER"/>
    <property type="match status" value="1"/>
</dbReference>
<dbReference type="GO" id="GO:0015833">
    <property type="term" value="P:peptide transport"/>
    <property type="evidence" value="ECO:0007669"/>
    <property type="project" value="TreeGrafter"/>
</dbReference>
<dbReference type="GO" id="GO:0043190">
    <property type="term" value="C:ATP-binding cassette (ABC) transporter complex"/>
    <property type="evidence" value="ECO:0007669"/>
    <property type="project" value="InterPro"/>
</dbReference>
<evidence type="ECO:0000259" key="2">
    <source>
        <dbReference type="Pfam" id="PF00496"/>
    </source>
</evidence>
<dbReference type="Gene3D" id="3.40.190.10">
    <property type="entry name" value="Periplasmic binding protein-like II"/>
    <property type="match status" value="1"/>
</dbReference>
<feature type="chain" id="PRO_5002961477" evidence="1">
    <location>
        <begin position="25"/>
        <end position="536"/>
    </location>
</feature>
<dbReference type="Gene3D" id="3.10.105.10">
    <property type="entry name" value="Dipeptide-binding Protein, Domain 3"/>
    <property type="match status" value="1"/>
</dbReference>
<feature type="signal peptide" evidence="1">
    <location>
        <begin position="1"/>
        <end position="24"/>
    </location>
</feature>
<keyword evidence="4" id="KW-1185">Reference proteome</keyword>
<dbReference type="PIRSF" id="PIRSF002741">
    <property type="entry name" value="MppA"/>
    <property type="match status" value="1"/>
</dbReference>
<proteinExistence type="predicted"/>